<dbReference type="Proteomes" id="UP000720344">
    <property type="component" value="Unassembled WGS sequence"/>
</dbReference>
<dbReference type="InterPro" id="IPR001029">
    <property type="entry name" value="Flagellin_N"/>
</dbReference>
<comment type="similarity">
    <text evidence="3">Belongs to the bacterial flagellin family.</text>
</comment>
<dbReference type="RefSeq" id="WP_153590527.1">
    <property type="nucleotide sequence ID" value="NZ_JAATWB010000004.1"/>
</dbReference>
<evidence type="ECO:0000256" key="1">
    <source>
        <dbReference type="ARBA" id="ARBA00004365"/>
    </source>
</evidence>
<keyword evidence="4" id="KW-0975">Bacterial flagellum</keyword>
<keyword evidence="7" id="KW-1185">Reference proteome</keyword>
<comment type="caution">
    <text evidence="6">The sequence shown here is derived from an EMBL/GenBank/DDBJ whole genome shotgun (WGS) entry which is preliminary data.</text>
</comment>
<keyword evidence="6" id="KW-0282">Flagellum</keyword>
<evidence type="ECO:0000313" key="7">
    <source>
        <dbReference type="Proteomes" id="UP000720344"/>
    </source>
</evidence>
<dbReference type="SUPFAM" id="SSF64518">
    <property type="entry name" value="Phase 1 flagellin"/>
    <property type="match status" value="1"/>
</dbReference>
<evidence type="ECO:0000256" key="2">
    <source>
        <dbReference type="ARBA" id="ARBA00004613"/>
    </source>
</evidence>
<evidence type="ECO:0000256" key="4">
    <source>
        <dbReference type="ARBA" id="ARBA00023143"/>
    </source>
</evidence>
<dbReference type="EMBL" id="JAATWB010000004">
    <property type="protein sequence ID" value="NJA89141.1"/>
    <property type="molecule type" value="Genomic_DNA"/>
</dbReference>
<evidence type="ECO:0000259" key="5">
    <source>
        <dbReference type="Pfam" id="PF00669"/>
    </source>
</evidence>
<dbReference type="Gene3D" id="1.20.1330.10">
    <property type="entry name" value="f41 fragment of flagellin, N-terminal domain"/>
    <property type="match status" value="2"/>
</dbReference>
<dbReference type="Pfam" id="PF00669">
    <property type="entry name" value="Flagellin_N"/>
    <property type="match status" value="1"/>
</dbReference>
<sequence length="413" mass="43254">MRISSSQIFDAGVAGMQRIQSALYNTQNQLDANRRVLTPSDDPVASAQELITTQSQSVNQQYLDNQGDAGNRLALEEDRLSSLVDLVQYIRERAVDAGNASYSDKQRASIATDLQQQLEQLKGLANSADAQGLYLFSGYQGSTQPFVTTASGTVQYVGDDGQRQLQVGASRDISISDSGLDVFARIRNGNGTFVTGGGASNTGTGVIDAGSVLNPAAWTGHSYSLSVTSVNSAVSPPVSTYSLTDTDPATGASTVTAGLNFTAGAAITQIPGINFSIKGTPAVGDTFSVTPSTSQSLFATVQSLINTVNTPIAGNTAAGAQLQIGLSGSLVNLDQALSNLGRVQATVGSRRSELQSLTDLGTDVNLNYTKRLNDLVGLDQVSAISLFTQQQIQLQAAQKSYVQISGLSLFNYL</sequence>
<dbReference type="NCBIfam" id="TIGR02550">
    <property type="entry name" value="flagell_flgL"/>
    <property type="match status" value="1"/>
</dbReference>
<gene>
    <name evidence="6" type="primary">flgL</name>
    <name evidence="6" type="ORF">HCX48_07885</name>
</gene>
<feature type="domain" description="Flagellin N-terminal" evidence="5">
    <location>
        <begin position="15"/>
        <end position="140"/>
    </location>
</feature>
<dbReference type="InterPro" id="IPR013384">
    <property type="entry name" value="Flagell_FlgL"/>
</dbReference>
<evidence type="ECO:0000313" key="6">
    <source>
        <dbReference type="EMBL" id="NJA89141.1"/>
    </source>
</evidence>
<name>A0ABX0WHE3_9RHOO</name>
<dbReference type="InterPro" id="IPR001492">
    <property type="entry name" value="Flagellin"/>
</dbReference>
<reference evidence="7" key="1">
    <citation type="submission" date="2020-03" db="EMBL/GenBank/DDBJ databases">
        <title>Whole-genome sequence of the purple nonsulfur bacterium Rhodocyclus tenuis DSM112.</title>
        <authorList>
            <person name="Kyndt J.A."/>
            <person name="Meyer T.E."/>
        </authorList>
    </citation>
    <scope>NUCLEOTIDE SEQUENCE [LARGE SCALE GENOMIC DNA]</scope>
    <source>
        <strain evidence="7">DSM 112</strain>
    </source>
</reference>
<accession>A0ABX0WHE3</accession>
<proteinExistence type="inferred from homology"/>
<comment type="subcellular location">
    <subcellularLocation>
        <location evidence="1">Bacterial flagellum</location>
    </subcellularLocation>
    <subcellularLocation>
        <location evidence="2">Secreted</location>
    </subcellularLocation>
</comment>
<protein>
    <submittedName>
        <fullName evidence="6">Flagellar hook-associated protein 3</fullName>
    </submittedName>
</protein>
<evidence type="ECO:0000256" key="3">
    <source>
        <dbReference type="ARBA" id="ARBA00005709"/>
    </source>
</evidence>
<keyword evidence="6" id="KW-0966">Cell projection</keyword>
<organism evidence="6 7">
    <name type="scientific">Rhodocyclus gracilis</name>
    <dbReference type="NCBI Taxonomy" id="2929842"/>
    <lineage>
        <taxon>Bacteria</taxon>
        <taxon>Pseudomonadati</taxon>
        <taxon>Pseudomonadota</taxon>
        <taxon>Betaproteobacteria</taxon>
        <taxon>Rhodocyclales</taxon>
        <taxon>Rhodocyclaceae</taxon>
        <taxon>Rhodocyclus</taxon>
    </lineage>
</organism>
<keyword evidence="6" id="KW-0969">Cilium</keyword>
<dbReference type="PANTHER" id="PTHR42792">
    <property type="entry name" value="FLAGELLIN"/>
    <property type="match status" value="1"/>
</dbReference>
<dbReference type="PANTHER" id="PTHR42792:SF1">
    <property type="entry name" value="FLAGELLAR HOOK-ASSOCIATED PROTEIN 3"/>
    <property type="match status" value="1"/>
</dbReference>